<dbReference type="Proteomes" id="UP000093757">
    <property type="component" value="Unassembled WGS sequence"/>
</dbReference>
<dbReference type="Proteomes" id="UP000193928">
    <property type="component" value="Unassembled WGS sequence"/>
</dbReference>
<evidence type="ECO:0000313" key="3">
    <source>
        <dbReference type="EMBL" id="ORV72703.1"/>
    </source>
</evidence>
<keyword evidence="1" id="KW-0472">Membrane</keyword>
<reference evidence="3 5" key="1">
    <citation type="submission" date="2016-01" db="EMBL/GenBank/DDBJ databases">
        <title>The new phylogeny of the genus Mycobacterium.</title>
        <authorList>
            <person name="Tarcisio F."/>
            <person name="Conor M."/>
            <person name="Antonella G."/>
            <person name="Elisabetta G."/>
            <person name="Giulia F.S."/>
            <person name="Sara T."/>
            <person name="Anna F."/>
            <person name="Clotilde B."/>
            <person name="Roberto B."/>
            <person name="Veronica D.S."/>
            <person name="Fabio R."/>
            <person name="Monica P."/>
            <person name="Olivier J."/>
            <person name="Enrico T."/>
            <person name="Nicola S."/>
        </authorList>
    </citation>
    <scope>NUCLEOTIDE SEQUENCE [LARGE SCALE GENOMIC DNA]</scope>
    <source>
        <strain evidence="3 5">DSM 44160</strain>
    </source>
</reference>
<evidence type="ECO:0000313" key="4">
    <source>
        <dbReference type="Proteomes" id="UP000093757"/>
    </source>
</evidence>
<keyword evidence="1" id="KW-1133">Transmembrane helix</keyword>
<evidence type="ECO:0000256" key="1">
    <source>
        <dbReference type="SAM" id="Phobius"/>
    </source>
</evidence>
<dbReference type="OrthoDB" id="4727831at2"/>
<dbReference type="EMBL" id="MAEM01000469">
    <property type="protein sequence ID" value="OBR99165.1"/>
    <property type="molecule type" value="Genomic_DNA"/>
</dbReference>
<dbReference type="RefSeq" id="WP_065136467.1">
    <property type="nucleotide sequence ID" value="NZ_JACKSU010000029.1"/>
</dbReference>
<proteinExistence type="predicted"/>
<feature type="transmembrane region" description="Helical" evidence="1">
    <location>
        <begin position="94"/>
        <end position="117"/>
    </location>
</feature>
<evidence type="ECO:0000313" key="2">
    <source>
        <dbReference type="EMBL" id="OBR99165.1"/>
    </source>
</evidence>
<dbReference type="AlphaFoldDB" id="A0A1A6BA48"/>
<comment type="caution">
    <text evidence="2">The sequence shown here is derived from an EMBL/GenBank/DDBJ whole genome shotgun (WGS) entry which is preliminary data.</text>
</comment>
<reference evidence="2 4" key="2">
    <citation type="submission" date="2016-06" db="EMBL/GenBank/DDBJ databases">
        <authorList>
            <person name="Kjaerup R.B."/>
            <person name="Dalgaard T.S."/>
            <person name="Juul-Madsen H.R."/>
        </authorList>
    </citation>
    <scope>NUCLEOTIDE SEQUENCE [LARGE SCALE GENOMIC DNA]</scope>
    <source>
        <strain evidence="2 4">1245752.6</strain>
    </source>
</reference>
<evidence type="ECO:0000313" key="5">
    <source>
        <dbReference type="Proteomes" id="UP000193928"/>
    </source>
</evidence>
<keyword evidence="5" id="KW-1185">Reference proteome</keyword>
<organism evidence="2 4">
    <name type="scientific">Mycobacterium gordonae</name>
    <dbReference type="NCBI Taxonomy" id="1778"/>
    <lineage>
        <taxon>Bacteria</taxon>
        <taxon>Bacillati</taxon>
        <taxon>Actinomycetota</taxon>
        <taxon>Actinomycetes</taxon>
        <taxon>Mycobacteriales</taxon>
        <taxon>Mycobacteriaceae</taxon>
        <taxon>Mycobacterium</taxon>
    </lineage>
</organism>
<protein>
    <submittedName>
        <fullName evidence="2">Uncharacterized protein</fullName>
    </submittedName>
</protein>
<name>A0A1A6BA48_MYCGO</name>
<keyword evidence="1" id="KW-0812">Transmembrane</keyword>
<dbReference type="EMBL" id="LQOY01000210">
    <property type="protein sequence ID" value="ORV72703.1"/>
    <property type="molecule type" value="Genomic_DNA"/>
</dbReference>
<gene>
    <name evidence="2" type="ORF">A9W98_31905</name>
    <name evidence="3" type="ORF">AWC08_03455</name>
</gene>
<sequence length="126" mass="14463">MTTPSNPWGDERRRLSHQLQMRGQYLGRRQARRLSRRFAQVGVHIPATRLQQLVTGTPVADRELTDVNFALIATQYLREKKAARTTRLQRRCRHAAVCAGLILVALNFLFCLAYLFFTLTQHGAPM</sequence>
<accession>A0A1A6BA48</accession>